<sequence>GSGHLCRVERSMLVQEKFDRLVMLIEAEQYFSKLGLSFVPILLR</sequence>
<proteinExistence type="predicted"/>
<evidence type="ECO:0000313" key="1">
    <source>
        <dbReference type="EMBL" id="GAI25165.1"/>
    </source>
</evidence>
<feature type="non-terminal residue" evidence="1">
    <location>
        <position position="1"/>
    </location>
</feature>
<comment type="caution">
    <text evidence="1">The sequence shown here is derived from an EMBL/GenBank/DDBJ whole genome shotgun (WGS) entry which is preliminary data.</text>
</comment>
<dbReference type="AlphaFoldDB" id="X1NEC8"/>
<reference evidence="1" key="1">
    <citation type="journal article" date="2014" name="Front. Microbiol.">
        <title>High frequency of phylogenetically diverse reductive dehalogenase-homologous genes in deep subseafloor sedimentary metagenomes.</title>
        <authorList>
            <person name="Kawai M."/>
            <person name="Futagami T."/>
            <person name="Toyoda A."/>
            <person name="Takaki Y."/>
            <person name="Nishi S."/>
            <person name="Hori S."/>
            <person name="Arai W."/>
            <person name="Tsubouchi T."/>
            <person name="Morono Y."/>
            <person name="Uchiyama I."/>
            <person name="Ito T."/>
            <person name="Fujiyama A."/>
            <person name="Inagaki F."/>
            <person name="Takami H."/>
        </authorList>
    </citation>
    <scope>NUCLEOTIDE SEQUENCE</scope>
    <source>
        <strain evidence="1">Expedition CK06-06</strain>
    </source>
</reference>
<gene>
    <name evidence="1" type="ORF">S06H3_31902</name>
</gene>
<dbReference type="EMBL" id="BARV01018922">
    <property type="protein sequence ID" value="GAI25165.1"/>
    <property type="molecule type" value="Genomic_DNA"/>
</dbReference>
<accession>X1NEC8</accession>
<name>X1NEC8_9ZZZZ</name>
<protein>
    <submittedName>
        <fullName evidence="1">Uncharacterized protein</fullName>
    </submittedName>
</protein>
<organism evidence="1">
    <name type="scientific">marine sediment metagenome</name>
    <dbReference type="NCBI Taxonomy" id="412755"/>
    <lineage>
        <taxon>unclassified sequences</taxon>
        <taxon>metagenomes</taxon>
        <taxon>ecological metagenomes</taxon>
    </lineage>
</organism>